<dbReference type="Proteomes" id="UP001251857">
    <property type="component" value="Unassembled WGS sequence"/>
</dbReference>
<sequence>MASFFVDQNTFILINKKVCDSQLRDKAAVEIQATCNLEVAEVIRDFYEAMKLRFTDVLESKHSVAALDYLIYLAGVQQ</sequence>
<evidence type="ECO:0000313" key="1">
    <source>
        <dbReference type="EMBL" id="MDT0633642.1"/>
    </source>
</evidence>
<dbReference type="RefSeq" id="WP_311651354.1">
    <property type="nucleotide sequence ID" value="NZ_JAVRIB010000001.1"/>
</dbReference>
<gene>
    <name evidence="1" type="ORF">RM532_01585</name>
</gene>
<reference evidence="1 2" key="1">
    <citation type="submission" date="2023-09" db="EMBL/GenBank/DDBJ databases">
        <authorList>
            <person name="Rey-Velasco X."/>
        </authorList>
    </citation>
    <scope>NUCLEOTIDE SEQUENCE [LARGE SCALE GENOMIC DNA]</scope>
    <source>
        <strain evidence="1 2">W335</strain>
    </source>
</reference>
<name>A0ABU3BWG5_9GAMM</name>
<comment type="caution">
    <text evidence="1">The sequence shown here is derived from an EMBL/GenBank/DDBJ whole genome shotgun (WGS) entry which is preliminary data.</text>
</comment>
<organism evidence="1 2">
    <name type="scientific">Spectribacter hydrogenoxidans</name>
    <dbReference type="NCBI Taxonomy" id="3075608"/>
    <lineage>
        <taxon>Bacteria</taxon>
        <taxon>Pseudomonadati</taxon>
        <taxon>Pseudomonadota</taxon>
        <taxon>Gammaproteobacteria</taxon>
        <taxon>Salinisphaerales</taxon>
        <taxon>Salinisphaeraceae</taxon>
        <taxon>Spectribacter</taxon>
    </lineage>
</organism>
<keyword evidence="2" id="KW-1185">Reference proteome</keyword>
<dbReference type="EMBL" id="JAVRIB010000001">
    <property type="protein sequence ID" value="MDT0633642.1"/>
    <property type="molecule type" value="Genomic_DNA"/>
</dbReference>
<accession>A0ABU3BWG5</accession>
<protein>
    <submittedName>
        <fullName evidence="1">Uncharacterized protein</fullName>
    </submittedName>
</protein>
<evidence type="ECO:0000313" key="2">
    <source>
        <dbReference type="Proteomes" id="UP001251857"/>
    </source>
</evidence>
<proteinExistence type="predicted"/>